<sequence length="290" mass="31178">MLLSIGSLFIVLLITGYFIARIHRYKGLIAGSAGKLSSMAMVAVSSAFLGILTVQTLEYQITLSIVISGLFALTIGFLAGKPFHMLDVINGILSGFLGTLIGIVLGSMIFISGNVIIITDLGYIVCIYLLLRVFDYQINKGQLKNAPLTPAAKGYPFIQTILLASVVFVMVGGVILNKSKIAMGQIGQIQSQVTSMDEENDLQVATIDVTASGFNPKNIDFKANTMIKVIFNVSSNAGNGFKLVSKDLKIDAPLKEGKNSFLLDNPQPGKYEFMLGTGDFKGSFTVTKKK</sequence>
<evidence type="ECO:0000259" key="2">
    <source>
        <dbReference type="Pfam" id="PF13473"/>
    </source>
</evidence>
<evidence type="ECO:0000313" key="4">
    <source>
        <dbReference type="Proteomes" id="UP001300012"/>
    </source>
</evidence>
<feature type="transmembrane region" description="Helical" evidence="1">
    <location>
        <begin position="155"/>
        <end position="176"/>
    </location>
</feature>
<name>A0ABT1YDE5_9BACL</name>
<reference evidence="3 4" key="1">
    <citation type="submission" date="2022-08" db="EMBL/GenBank/DDBJ databases">
        <title>Paenibacillus endoradicis sp. nov., Paenibacillus radicibacter sp. nov and Paenibacillus pararadicis sp. nov., three cold-adapted plant growth-promoting bacteria isolated from root of Larix gmelinii in Great Khingan.</title>
        <authorList>
            <person name="Xue H."/>
        </authorList>
    </citation>
    <scope>NUCLEOTIDE SEQUENCE [LARGE SCALE GENOMIC DNA]</scope>
    <source>
        <strain evidence="3 4">N5-1-1-5</strain>
    </source>
</reference>
<feature type="transmembrane region" description="Helical" evidence="1">
    <location>
        <begin position="92"/>
        <end position="110"/>
    </location>
</feature>
<proteinExistence type="predicted"/>
<protein>
    <submittedName>
        <fullName evidence="3">Cupredoxin domain-containing protein</fullName>
    </submittedName>
</protein>
<dbReference type="Pfam" id="PF13473">
    <property type="entry name" value="Cupredoxin_1"/>
    <property type="match status" value="1"/>
</dbReference>
<gene>
    <name evidence="3" type="ORF">NV381_08475</name>
</gene>
<dbReference type="EMBL" id="JANQBD010000005">
    <property type="protein sequence ID" value="MCR8631233.1"/>
    <property type="molecule type" value="Genomic_DNA"/>
</dbReference>
<keyword evidence="1" id="KW-0812">Transmembrane</keyword>
<keyword evidence="1" id="KW-0472">Membrane</keyword>
<accession>A0ABT1YDE5</accession>
<feature type="transmembrane region" description="Helical" evidence="1">
    <location>
        <begin position="61"/>
        <end position="80"/>
    </location>
</feature>
<dbReference type="Proteomes" id="UP001300012">
    <property type="component" value="Unassembled WGS sequence"/>
</dbReference>
<dbReference type="InterPro" id="IPR008972">
    <property type="entry name" value="Cupredoxin"/>
</dbReference>
<comment type="caution">
    <text evidence="3">The sequence shown here is derived from an EMBL/GenBank/DDBJ whole genome shotgun (WGS) entry which is preliminary data.</text>
</comment>
<dbReference type="Gene3D" id="2.60.40.420">
    <property type="entry name" value="Cupredoxins - blue copper proteins"/>
    <property type="match status" value="1"/>
</dbReference>
<dbReference type="RefSeq" id="WP_258212837.1">
    <property type="nucleotide sequence ID" value="NZ_JANQBD010000005.1"/>
</dbReference>
<feature type="transmembrane region" description="Helical" evidence="1">
    <location>
        <begin position="116"/>
        <end position="134"/>
    </location>
</feature>
<organism evidence="3 4">
    <name type="scientific">Paenibacillus radicis</name>
    <name type="common">ex Xue et al. 2023</name>
    <dbReference type="NCBI Taxonomy" id="2972489"/>
    <lineage>
        <taxon>Bacteria</taxon>
        <taxon>Bacillati</taxon>
        <taxon>Bacillota</taxon>
        <taxon>Bacilli</taxon>
        <taxon>Bacillales</taxon>
        <taxon>Paenibacillaceae</taxon>
        <taxon>Paenibacillus</taxon>
    </lineage>
</organism>
<evidence type="ECO:0000256" key="1">
    <source>
        <dbReference type="SAM" id="Phobius"/>
    </source>
</evidence>
<feature type="domain" description="EfeO-type cupredoxin-like" evidence="2">
    <location>
        <begin position="198"/>
        <end position="286"/>
    </location>
</feature>
<feature type="transmembrane region" description="Helical" evidence="1">
    <location>
        <begin position="6"/>
        <end position="24"/>
    </location>
</feature>
<dbReference type="InterPro" id="IPR028096">
    <property type="entry name" value="EfeO_Cupredoxin"/>
</dbReference>
<evidence type="ECO:0000313" key="3">
    <source>
        <dbReference type="EMBL" id="MCR8631233.1"/>
    </source>
</evidence>
<feature type="transmembrane region" description="Helical" evidence="1">
    <location>
        <begin position="36"/>
        <end position="55"/>
    </location>
</feature>
<keyword evidence="4" id="KW-1185">Reference proteome</keyword>
<keyword evidence="1" id="KW-1133">Transmembrane helix</keyword>